<accession>A0A818CQ97</accession>
<keyword evidence="7 16" id="KW-0863">Zinc-finger</keyword>
<keyword evidence="10" id="KW-0862">Zinc</keyword>
<keyword evidence="13 17" id="KW-0472">Membrane</keyword>
<name>A0A818CQ97_9BILA</name>
<dbReference type="SMART" id="SM00212">
    <property type="entry name" value="UBCc"/>
    <property type="match status" value="1"/>
</dbReference>
<evidence type="ECO:0000313" key="21">
    <source>
        <dbReference type="Proteomes" id="UP000663833"/>
    </source>
</evidence>
<dbReference type="Gene3D" id="3.30.40.10">
    <property type="entry name" value="Zinc/RING finger domain, C3HC4 (zinc finger)"/>
    <property type="match status" value="2"/>
</dbReference>
<reference evidence="20" key="1">
    <citation type="submission" date="2021-02" db="EMBL/GenBank/DDBJ databases">
        <authorList>
            <person name="Nowell W R."/>
        </authorList>
    </citation>
    <scope>NUCLEOTIDE SEQUENCE</scope>
</reference>
<dbReference type="Gene3D" id="3.10.110.10">
    <property type="entry name" value="Ubiquitin Conjugating Enzyme"/>
    <property type="match status" value="1"/>
</dbReference>
<keyword evidence="8" id="KW-0833">Ubl conjugation pathway</keyword>
<dbReference type="InterPro" id="IPR018957">
    <property type="entry name" value="Znf_C3HC4_RING-type"/>
</dbReference>
<dbReference type="PROSITE" id="PS50089">
    <property type="entry name" value="ZF_RING_2"/>
    <property type="match status" value="1"/>
</dbReference>
<evidence type="ECO:0000256" key="15">
    <source>
        <dbReference type="ARBA" id="ARBA00073320"/>
    </source>
</evidence>
<dbReference type="Proteomes" id="UP000663833">
    <property type="component" value="Unassembled WGS sequence"/>
</dbReference>
<dbReference type="InterPro" id="IPR016135">
    <property type="entry name" value="UBQ-conjugating_enzyme/RWD"/>
</dbReference>
<keyword evidence="3" id="KW-0808">Transferase</keyword>
<evidence type="ECO:0000256" key="9">
    <source>
        <dbReference type="ARBA" id="ARBA00022824"/>
    </source>
</evidence>
<dbReference type="SMART" id="SM00184">
    <property type="entry name" value="RING"/>
    <property type="match status" value="1"/>
</dbReference>
<keyword evidence="6" id="KW-0547">Nucleotide-binding</keyword>
<dbReference type="GO" id="GO:0005524">
    <property type="term" value="F:ATP binding"/>
    <property type="evidence" value="ECO:0007669"/>
    <property type="project" value="UniProtKB-KW"/>
</dbReference>
<dbReference type="SUPFAM" id="SSF49599">
    <property type="entry name" value="TRAF domain-like"/>
    <property type="match status" value="1"/>
</dbReference>
<evidence type="ECO:0000256" key="8">
    <source>
        <dbReference type="ARBA" id="ARBA00022786"/>
    </source>
</evidence>
<protein>
    <recommendedName>
        <fullName evidence="15">Ubiquitin-conjugating enzyme E2 J2</fullName>
        <ecNumber evidence="2">2.3.2.23</ecNumber>
    </recommendedName>
</protein>
<evidence type="ECO:0000256" key="10">
    <source>
        <dbReference type="ARBA" id="ARBA00022833"/>
    </source>
</evidence>
<dbReference type="GO" id="GO:0061631">
    <property type="term" value="F:ubiquitin conjugating enzyme activity"/>
    <property type="evidence" value="ECO:0007669"/>
    <property type="project" value="UniProtKB-EC"/>
</dbReference>
<dbReference type="PROSITE" id="PS00518">
    <property type="entry name" value="ZF_RING_1"/>
    <property type="match status" value="1"/>
</dbReference>
<evidence type="ECO:0000256" key="3">
    <source>
        <dbReference type="ARBA" id="ARBA00022679"/>
    </source>
</evidence>
<dbReference type="PROSITE" id="PS50127">
    <property type="entry name" value="UBC_2"/>
    <property type="match status" value="1"/>
</dbReference>
<dbReference type="InterPro" id="IPR000608">
    <property type="entry name" value="UBC"/>
</dbReference>
<evidence type="ECO:0000256" key="13">
    <source>
        <dbReference type="ARBA" id="ARBA00023136"/>
    </source>
</evidence>
<feature type="domain" description="RING-type" evidence="18">
    <location>
        <begin position="20"/>
        <end position="59"/>
    </location>
</feature>
<dbReference type="GO" id="GO:0005789">
    <property type="term" value="C:endoplasmic reticulum membrane"/>
    <property type="evidence" value="ECO:0007669"/>
    <property type="project" value="UniProtKB-SubCell"/>
</dbReference>
<dbReference type="SUPFAM" id="SSF54495">
    <property type="entry name" value="UBC-like"/>
    <property type="match status" value="1"/>
</dbReference>
<dbReference type="CDD" id="cd23799">
    <property type="entry name" value="UBCc_UBE2J"/>
    <property type="match status" value="1"/>
</dbReference>
<feature type="domain" description="UBC core" evidence="19">
    <location>
        <begin position="365"/>
        <end position="515"/>
    </location>
</feature>
<evidence type="ECO:0000256" key="12">
    <source>
        <dbReference type="ARBA" id="ARBA00022989"/>
    </source>
</evidence>
<comment type="subcellular location">
    <subcellularLocation>
        <location evidence="1">Endoplasmic reticulum membrane</location>
    </subcellularLocation>
</comment>
<dbReference type="InterPro" id="IPR001841">
    <property type="entry name" value="Znf_RING"/>
</dbReference>
<sequence length="595" mass="68405">MTNIDYEYVDEISIDENYKCSICSRPFKQPVTTPCDHNYCQDCIQNWLNQNRLSCPTCREPLSTDDLTPITTRLVLNILDKLLVKCSQCQQSGIQRGNLNDHITKFCPKILVICTASDIKCPWSGTRDELKSHLSTCYYEQLRSVLTQLITMNQQFEEHVQTLTNHVQTLQLAVYNPTSRLITFDKLIEIENKIDSGVLPEFYEGLRWINVWYMHEQWVKTNHAISGWKNAYTHNHTCVAFNGKGNSMKICSKNIGNETFSLISFEATAAWHDNLQINIIGQRVKQEIYSKTIILQFNQSKVFQFDWKNIDQIKFIPVNGTYHSQIQYDEKYFALTWILLGVGNNIHYFRFDSYITITMSMKSNSAFQRLQAEYRRLAKDPIPYLTAQPLSSNLLEWRYVVRGPVDTPYEGGIYQGKIVFPVEYPYKPPSIYILTPNGRFKTNTSLCLTITSFHPDSWNPSWSISSILNGFLSFMCDTSATFGSIESTYAQKRKFAYDSLSFNIQDSIFCELFPDITNEIKRTLEERTAELLTINSNSSSNINNQKQPIISSTSNSDSSSASWFNNLIGNLMILALLAVFALVVRFILNSTAEIQ</sequence>
<dbReference type="AlphaFoldDB" id="A0A818CQ97"/>
<evidence type="ECO:0000256" key="16">
    <source>
        <dbReference type="PROSITE-ProRule" id="PRU00175"/>
    </source>
</evidence>
<gene>
    <name evidence="20" type="ORF">LUA448_LOCUS19882</name>
</gene>
<comment type="function">
    <text evidence="14">Catalyzes the covalent attachment of ubiquitin to other proteins. Seems to function in the selective degradation of misfolded membrane proteins from the endoplasmic reticulum (ERAD). In cooperation with the GATOR2 complex, catalyzes 'Lys-6'-linked ubiquitination of NPRL2.</text>
</comment>
<dbReference type="Pfam" id="PF00097">
    <property type="entry name" value="zf-C3HC4"/>
    <property type="match status" value="1"/>
</dbReference>
<evidence type="ECO:0000256" key="6">
    <source>
        <dbReference type="ARBA" id="ARBA00022741"/>
    </source>
</evidence>
<dbReference type="FunFam" id="3.10.110.10:FF:000023">
    <property type="entry name" value="Ubiquitin-conjugating enzyme E2 J2"/>
    <property type="match status" value="1"/>
</dbReference>
<dbReference type="SUPFAM" id="SSF57850">
    <property type="entry name" value="RING/U-box"/>
    <property type="match status" value="1"/>
</dbReference>
<evidence type="ECO:0000259" key="19">
    <source>
        <dbReference type="PROSITE" id="PS50127"/>
    </source>
</evidence>
<dbReference type="InterPro" id="IPR017907">
    <property type="entry name" value="Znf_RING_CS"/>
</dbReference>
<keyword evidence="5" id="KW-0479">Metal-binding</keyword>
<evidence type="ECO:0000256" key="4">
    <source>
        <dbReference type="ARBA" id="ARBA00022692"/>
    </source>
</evidence>
<keyword evidence="4 17" id="KW-0812">Transmembrane</keyword>
<dbReference type="InterPro" id="IPR013083">
    <property type="entry name" value="Znf_RING/FYVE/PHD"/>
</dbReference>
<dbReference type="PANTHER" id="PTHR24067">
    <property type="entry name" value="UBIQUITIN-CONJUGATING ENZYME E2"/>
    <property type="match status" value="1"/>
</dbReference>
<feature type="transmembrane region" description="Helical" evidence="17">
    <location>
        <begin position="567"/>
        <end position="588"/>
    </location>
</feature>
<dbReference type="EC" id="2.3.2.23" evidence="2"/>
<keyword evidence="9" id="KW-0256">Endoplasmic reticulum</keyword>
<evidence type="ECO:0000256" key="14">
    <source>
        <dbReference type="ARBA" id="ARBA00054775"/>
    </source>
</evidence>
<dbReference type="InterPro" id="IPR050113">
    <property type="entry name" value="Ub_conjugating_enzyme"/>
</dbReference>
<keyword evidence="11" id="KW-0067">ATP-binding</keyword>
<dbReference type="Pfam" id="PF00179">
    <property type="entry name" value="UQ_con"/>
    <property type="match status" value="1"/>
</dbReference>
<evidence type="ECO:0000313" key="20">
    <source>
        <dbReference type="EMBL" id="CAF3425821.1"/>
    </source>
</evidence>
<dbReference type="GO" id="GO:0008270">
    <property type="term" value="F:zinc ion binding"/>
    <property type="evidence" value="ECO:0007669"/>
    <property type="project" value="UniProtKB-KW"/>
</dbReference>
<proteinExistence type="predicted"/>
<dbReference type="EMBL" id="CAJNYD010002539">
    <property type="protein sequence ID" value="CAF3425821.1"/>
    <property type="molecule type" value="Genomic_DNA"/>
</dbReference>
<evidence type="ECO:0000256" key="2">
    <source>
        <dbReference type="ARBA" id="ARBA00012486"/>
    </source>
</evidence>
<evidence type="ECO:0000259" key="18">
    <source>
        <dbReference type="PROSITE" id="PS50089"/>
    </source>
</evidence>
<evidence type="ECO:0000256" key="1">
    <source>
        <dbReference type="ARBA" id="ARBA00004586"/>
    </source>
</evidence>
<evidence type="ECO:0000256" key="11">
    <source>
        <dbReference type="ARBA" id="ARBA00022840"/>
    </source>
</evidence>
<organism evidence="20 21">
    <name type="scientific">Rotaria socialis</name>
    <dbReference type="NCBI Taxonomy" id="392032"/>
    <lineage>
        <taxon>Eukaryota</taxon>
        <taxon>Metazoa</taxon>
        <taxon>Spiralia</taxon>
        <taxon>Gnathifera</taxon>
        <taxon>Rotifera</taxon>
        <taxon>Eurotatoria</taxon>
        <taxon>Bdelloidea</taxon>
        <taxon>Philodinida</taxon>
        <taxon>Philodinidae</taxon>
        <taxon>Rotaria</taxon>
    </lineage>
</organism>
<comment type="caution">
    <text evidence="20">The sequence shown here is derived from an EMBL/GenBank/DDBJ whole genome shotgun (WGS) entry which is preliminary data.</text>
</comment>
<evidence type="ECO:0000256" key="7">
    <source>
        <dbReference type="ARBA" id="ARBA00022771"/>
    </source>
</evidence>
<evidence type="ECO:0000256" key="17">
    <source>
        <dbReference type="SAM" id="Phobius"/>
    </source>
</evidence>
<evidence type="ECO:0000256" key="5">
    <source>
        <dbReference type="ARBA" id="ARBA00022723"/>
    </source>
</evidence>
<keyword evidence="12 17" id="KW-1133">Transmembrane helix</keyword>